<gene>
    <name evidence="1" type="ORF">HPHPA26_0726</name>
</gene>
<reference evidence="1 2" key="1">
    <citation type="journal article" date="2013" name="Pathog. Dis.">
        <title>Genome sequences of 65 Helicobacter pylori strains isolated from asymptomatic individuals and patients with gastric cancer, peptic ulcer disease, or gastritis.</title>
        <authorList>
            <person name="Blanchard T.G."/>
            <person name="Czinn S.J."/>
            <person name="Correa P."/>
            <person name="Nakazawa T."/>
            <person name="Keelan M."/>
            <person name="Morningstar L."/>
            <person name="Santana-Cruz I."/>
            <person name="Maroo A."/>
            <person name="McCracken C."/>
            <person name="Shefchek K."/>
            <person name="Daugherty S."/>
            <person name="Song Y."/>
            <person name="Fraser C.M."/>
            <person name="Fricke W.F."/>
        </authorList>
    </citation>
    <scope>NUCLEOTIDE SEQUENCE [LARGE SCALE GENOMIC DNA]</scope>
    <source>
        <strain evidence="1 2">Hp A-26</strain>
    </source>
</reference>
<dbReference type="EMBL" id="AKOV01000001">
    <property type="protein sequence ID" value="EJB76835.1"/>
    <property type="molecule type" value="Genomic_DNA"/>
</dbReference>
<dbReference type="Proteomes" id="UP000005323">
    <property type="component" value="Unassembled WGS sequence"/>
</dbReference>
<protein>
    <submittedName>
        <fullName evidence="1">Uncharacterized protein</fullName>
    </submittedName>
</protein>
<accession>J0MRH2</accession>
<dbReference type="PATRIC" id="fig|992056.3.peg.715"/>
<proteinExistence type="predicted"/>
<name>J0MRH2_HELPX</name>
<comment type="caution">
    <text evidence="1">The sequence shown here is derived from an EMBL/GenBank/DDBJ whole genome shotgun (WGS) entry which is preliminary data.</text>
</comment>
<evidence type="ECO:0000313" key="1">
    <source>
        <dbReference type="EMBL" id="EJB76835.1"/>
    </source>
</evidence>
<sequence length="37" mass="4176">MIEQVSLSFKGLPNMNGNQPSVGFTIKGNFYPQLRFD</sequence>
<organism evidence="1 2">
    <name type="scientific">Helicobacter pylori Hp A-26</name>
    <dbReference type="NCBI Taxonomy" id="992056"/>
    <lineage>
        <taxon>Bacteria</taxon>
        <taxon>Pseudomonadati</taxon>
        <taxon>Campylobacterota</taxon>
        <taxon>Epsilonproteobacteria</taxon>
        <taxon>Campylobacterales</taxon>
        <taxon>Helicobacteraceae</taxon>
        <taxon>Helicobacter</taxon>
    </lineage>
</organism>
<dbReference type="AlphaFoldDB" id="J0MRH2"/>
<evidence type="ECO:0000313" key="2">
    <source>
        <dbReference type="Proteomes" id="UP000005323"/>
    </source>
</evidence>